<accession>A0A1M4EMF6</accession>
<gene>
    <name evidence="1" type="ORF">BN4615_P9537</name>
</gene>
<protein>
    <submittedName>
        <fullName evidence="1">Uncharacterized protein</fullName>
    </submittedName>
</protein>
<organism evidence="1">
    <name type="scientific">Nonomuraea gerenzanensis</name>
    <dbReference type="NCBI Taxonomy" id="93944"/>
    <lineage>
        <taxon>Bacteria</taxon>
        <taxon>Bacillati</taxon>
        <taxon>Actinomycetota</taxon>
        <taxon>Actinomycetes</taxon>
        <taxon>Streptosporangiales</taxon>
        <taxon>Streptosporangiaceae</taxon>
        <taxon>Nonomuraea</taxon>
    </lineage>
</organism>
<evidence type="ECO:0000313" key="1">
    <source>
        <dbReference type="EMBL" id="SBP00021.1"/>
    </source>
</evidence>
<name>A0A1M4EMF6_9ACTN</name>
<sequence>MNAHGEDYDAAVQALRQREIGGASWGQVGLIAECASALGLSGHYLHEVLSELGPGLNRTGEQVHAAGSNITTAEHASLGDLDRRIDGQAL</sequence>
<dbReference type="EMBL" id="LT559118">
    <property type="protein sequence ID" value="SBP00021.1"/>
    <property type="molecule type" value="Genomic_DNA"/>
</dbReference>
<reference evidence="1" key="1">
    <citation type="submission" date="2016-04" db="EMBL/GenBank/DDBJ databases">
        <authorList>
            <person name="Evans L.H."/>
            <person name="Alamgir A."/>
            <person name="Owens N."/>
            <person name="Weber N.D."/>
            <person name="Virtaneva K."/>
            <person name="Barbian K."/>
            <person name="Babar A."/>
            <person name="Rosenke K."/>
        </authorList>
    </citation>
    <scope>NUCLEOTIDE SEQUENCE</scope>
    <source>
        <strain evidence="1">Nono1</strain>
    </source>
</reference>
<proteinExistence type="predicted"/>
<dbReference type="AlphaFoldDB" id="A0A1M4EMF6"/>